<feature type="transmembrane region" description="Helical" evidence="7">
    <location>
        <begin position="334"/>
        <end position="355"/>
    </location>
</feature>
<feature type="transmembrane region" description="Helical" evidence="7">
    <location>
        <begin position="105"/>
        <end position="126"/>
    </location>
</feature>
<evidence type="ECO:0000259" key="8">
    <source>
        <dbReference type="PROSITE" id="PS50850"/>
    </source>
</evidence>
<reference evidence="9 10" key="1">
    <citation type="submission" date="2019-02" db="EMBL/GenBank/DDBJ databases">
        <title>Draft Genome Sequence of Streptomyces sp. AM-2504, identified by 16S rRNA comparative analysis as a Streptomyces Kasugaensis strain.</title>
        <authorList>
            <person name="Napolioni V."/>
            <person name="Giuliodori A.M."/>
            <person name="Spurio R."/>
            <person name="Fabbretti A."/>
        </authorList>
    </citation>
    <scope>NUCLEOTIDE SEQUENCE [LARGE SCALE GENOMIC DNA]</scope>
    <source>
        <strain evidence="9 10">AM-2504</strain>
    </source>
</reference>
<feature type="transmembrane region" description="Helical" evidence="7">
    <location>
        <begin position="169"/>
        <end position="188"/>
    </location>
</feature>
<name>A0A4Q9HX06_STRKA</name>
<feature type="transmembrane region" description="Helical" evidence="7">
    <location>
        <begin position="361"/>
        <end position="381"/>
    </location>
</feature>
<organism evidence="9 10">
    <name type="scientific">Streptomyces kasugaensis</name>
    <dbReference type="NCBI Taxonomy" id="1946"/>
    <lineage>
        <taxon>Bacteria</taxon>
        <taxon>Bacillati</taxon>
        <taxon>Actinomycetota</taxon>
        <taxon>Actinomycetes</taxon>
        <taxon>Kitasatosporales</taxon>
        <taxon>Streptomycetaceae</taxon>
        <taxon>Streptomyces</taxon>
    </lineage>
</organism>
<comment type="subcellular location">
    <subcellularLocation>
        <location evidence="1">Cell membrane</location>
        <topology evidence="1">Multi-pass membrane protein</topology>
    </subcellularLocation>
</comment>
<feature type="transmembrane region" description="Helical" evidence="7">
    <location>
        <begin position="243"/>
        <end position="267"/>
    </location>
</feature>
<dbReference type="InterPro" id="IPR011701">
    <property type="entry name" value="MFS"/>
</dbReference>
<dbReference type="PANTHER" id="PTHR43124:SF3">
    <property type="entry name" value="CHLORAMPHENICOL EFFLUX PUMP RV0191"/>
    <property type="match status" value="1"/>
</dbReference>
<evidence type="ECO:0000256" key="1">
    <source>
        <dbReference type="ARBA" id="ARBA00004651"/>
    </source>
</evidence>
<feature type="transmembrane region" description="Helical" evidence="7">
    <location>
        <begin position="298"/>
        <end position="322"/>
    </location>
</feature>
<evidence type="ECO:0000256" key="7">
    <source>
        <dbReference type="SAM" id="Phobius"/>
    </source>
</evidence>
<feature type="transmembrane region" description="Helical" evidence="7">
    <location>
        <begin position="80"/>
        <end position="99"/>
    </location>
</feature>
<feature type="transmembrane region" description="Helical" evidence="7">
    <location>
        <begin position="49"/>
        <end position="68"/>
    </location>
</feature>
<feature type="transmembrane region" description="Helical" evidence="7">
    <location>
        <begin position="138"/>
        <end position="157"/>
    </location>
</feature>
<evidence type="ECO:0000256" key="4">
    <source>
        <dbReference type="ARBA" id="ARBA00022989"/>
    </source>
</evidence>
<sequence length="443" mass="45059">MVSKTRPPSGPGRPAWPSCSFGFMSITTEALPMGLLPQLSAGLGVSESGAGLLVALYAFVIMMVTLPIAARTAHWPQRRLLLVITAVFVLSNLLLAAAPSYAAAVIARLIAASVHGVLWSALPACATCLVPAERTGRAVAVVFASNTAALAFGVPLGTAVGNALSWRSAFVLLAVVAVLLLVAAPVLLPETSGAPATRVTALAAFKLPGVLTITVATTLVMLGHFSIYAYISPYLQHIGVSEAGAGPVLLVFGLAGVVGVWSTGVLVDRRPRGATLVFTGALALVFAALAVTGKVTTLSLVLVVIWGLLFAGLPALLQSAALTAAPQAQAAVSALYVIGVNFSIGGGSIAGGQVLNRLGVAALPLLAAVSATASWFIIAGAHRHAFPRRPITRAAAQPEQDSDDSTPRDVDDASLAARTPADTDQAGDSSLSCPEQATMGRCD</sequence>
<dbReference type="InterPro" id="IPR020846">
    <property type="entry name" value="MFS_dom"/>
</dbReference>
<dbReference type="GO" id="GO:0022857">
    <property type="term" value="F:transmembrane transporter activity"/>
    <property type="evidence" value="ECO:0007669"/>
    <property type="project" value="InterPro"/>
</dbReference>
<gene>
    <name evidence="9" type="ORF">EYS09_15395</name>
</gene>
<dbReference type="Proteomes" id="UP000292452">
    <property type="component" value="Unassembled WGS sequence"/>
</dbReference>
<dbReference type="InterPro" id="IPR036259">
    <property type="entry name" value="MFS_trans_sf"/>
</dbReference>
<accession>A0A4Q9HX06</accession>
<dbReference type="SUPFAM" id="SSF103473">
    <property type="entry name" value="MFS general substrate transporter"/>
    <property type="match status" value="1"/>
</dbReference>
<feature type="region of interest" description="Disordered" evidence="6">
    <location>
        <begin position="393"/>
        <end position="443"/>
    </location>
</feature>
<evidence type="ECO:0000313" key="9">
    <source>
        <dbReference type="EMBL" id="TBO58820.1"/>
    </source>
</evidence>
<keyword evidence="2" id="KW-1003">Cell membrane</keyword>
<evidence type="ECO:0000313" key="10">
    <source>
        <dbReference type="Proteomes" id="UP000292452"/>
    </source>
</evidence>
<dbReference type="InterPro" id="IPR050189">
    <property type="entry name" value="MFS_Efflux_Transporters"/>
</dbReference>
<keyword evidence="3 7" id="KW-0812">Transmembrane</keyword>
<feature type="transmembrane region" description="Helical" evidence="7">
    <location>
        <begin position="274"/>
        <end position="292"/>
    </location>
</feature>
<proteinExistence type="predicted"/>
<protein>
    <submittedName>
        <fullName evidence="9">MFS transporter</fullName>
    </submittedName>
</protein>
<dbReference type="PANTHER" id="PTHR43124">
    <property type="entry name" value="PURINE EFFLUX PUMP PBUE"/>
    <property type="match status" value="1"/>
</dbReference>
<evidence type="ECO:0000256" key="6">
    <source>
        <dbReference type="SAM" id="MobiDB-lite"/>
    </source>
</evidence>
<evidence type="ECO:0000256" key="2">
    <source>
        <dbReference type="ARBA" id="ARBA00022475"/>
    </source>
</evidence>
<keyword evidence="10" id="KW-1185">Reference proteome</keyword>
<dbReference type="Gene3D" id="1.20.1250.20">
    <property type="entry name" value="MFS general substrate transporter like domains"/>
    <property type="match status" value="1"/>
</dbReference>
<comment type="caution">
    <text evidence="9">The sequence shown here is derived from an EMBL/GenBank/DDBJ whole genome shotgun (WGS) entry which is preliminary data.</text>
</comment>
<evidence type="ECO:0000256" key="5">
    <source>
        <dbReference type="ARBA" id="ARBA00023136"/>
    </source>
</evidence>
<dbReference type="GO" id="GO:0005886">
    <property type="term" value="C:plasma membrane"/>
    <property type="evidence" value="ECO:0007669"/>
    <property type="project" value="UniProtKB-SubCell"/>
</dbReference>
<dbReference type="Pfam" id="PF07690">
    <property type="entry name" value="MFS_1"/>
    <property type="match status" value="1"/>
</dbReference>
<feature type="domain" description="Major facilitator superfamily (MFS) profile" evidence="8">
    <location>
        <begin position="1"/>
        <end position="385"/>
    </location>
</feature>
<feature type="compositionally biased region" description="Polar residues" evidence="6">
    <location>
        <begin position="426"/>
        <end position="435"/>
    </location>
</feature>
<dbReference type="CDD" id="cd17324">
    <property type="entry name" value="MFS_NepI_like"/>
    <property type="match status" value="1"/>
</dbReference>
<dbReference type="AlphaFoldDB" id="A0A4Q9HX06"/>
<evidence type="ECO:0000256" key="3">
    <source>
        <dbReference type="ARBA" id="ARBA00022692"/>
    </source>
</evidence>
<keyword evidence="5 7" id="KW-0472">Membrane</keyword>
<keyword evidence="4 7" id="KW-1133">Transmembrane helix</keyword>
<dbReference type="EMBL" id="SIXH01000114">
    <property type="protein sequence ID" value="TBO58820.1"/>
    <property type="molecule type" value="Genomic_DNA"/>
</dbReference>
<dbReference type="PROSITE" id="PS50850">
    <property type="entry name" value="MFS"/>
    <property type="match status" value="1"/>
</dbReference>
<feature type="transmembrane region" description="Helical" evidence="7">
    <location>
        <begin position="209"/>
        <end position="231"/>
    </location>
</feature>